<dbReference type="Pfam" id="PF20152">
    <property type="entry name" value="DUF6534"/>
    <property type="match status" value="1"/>
</dbReference>
<keyword evidence="2" id="KW-0472">Membrane</keyword>
<dbReference type="InterPro" id="IPR045339">
    <property type="entry name" value="DUF6534"/>
</dbReference>
<evidence type="ECO:0000313" key="4">
    <source>
        <dbReference type="EMBL" id="PCH44055.1"/>
    </source>
</evidence>
<feature type="transmembrane region" description="Helical" evidence="2">
    <location>
        <begin position="98"/>
        <end position="114"/>
    </location>
</feature>
<dbReference type="OMA" id="MIVYTLE"/>
<evidence type="ECO:0000256" key="2">
    <source>
        <dbReference type="SAM" id="Phobius"/>
    </source>
</evidence>
<dbReference type="AlphaFoldDB" id="A0A2H3JRC8"/>
<protein>
    <recommendedName>
        <fullName evidence="3">DUF6534 domain-containing protein</fullName>
    </recommendedName>
</protein>
<feature type="transmembrane region" description="Helical" evidence="2">
    <location>
        <begin position="175"/>
        <end position="198"/>
    </location>
</feature>
<dbReference type="PANTHER" id="PTHR40465:SF1">
    <property type="entry name" value="DUF6534 DOMAIN-CONTAINING PROTEIN"/>
    <property type="match status" value="1"/>
</dbReference>
<evidence type="ECO:0000259" key="3">
    <source>
        <dbReference type="Pfam" id="PF20152"/>
    </source>
</evidence>
<gene>
    <name evidence="4" type="ORF">WOLCODRAFT_164888</name>
</gene>
<evidence type="ECO:0000313" key="5">
    <source>
        <dbReference type="Proteomes" id="UP000218811"/>
    </source>
</evidence>
<organism evidence="4 5">
    <name type="scientific">Wolfiporia cocos (strain MD-104)</name>
    <name type="common">Brown rot fungus</name>
    <dbReference type="NCBI Taxonomy" id="742152"/>
    <lineage>
        <taxon>Eukaryota</taxon>
        <taxon>Fungi</taxon>
        <taxon>Dikarya</taxon>
        <taxon>Basidiomycota</taxon>
        <taxon>Agaricomycotina</taxon>
        <taxon>Agaricomycetes</taxon>
        <taxon>Polyporales</taxon>
        <taxon>Phaeolaceae</taxon>
        <taxon>Wolfiporia</taxon>
    </lineage>
</organism>
<feature type="transmembrane region" description="Helical" evidence="2">
    <location>
        <begin position="52"/>
        <end position="78"/>
    </location>
</feature>
<feature type="compositionally biased region" description="Basic and acidic residues" evidence="1">
    <location>
        <begin position="335"/>
        <end position="349"/>
    </location>
</feature>
<keyword evidence="5" id="KW-1185">Reference proteome</keyword>
<keyword evidence="2" id="KW-0812">Transmembrane</keyword>
<feature type="region of interest" description="Disordered" evidence="1">
    <location>
        <begin position="327"/>
        <end position="350"/>
    </location>
</feature>
<dbReference type="STRING" id="742152.A0A2H3JRC8"/>
<reference evidence="4 5" key="1">
    <citation type="journal article" date="2012" name="Science">
        <title>The Paleozoic origin of enzymatic lignin decomposition reconstructed from 31 fungal genomes.</title>
        <authorList>
            <person name="Floudas D."/>
            <person name="Binder M."/>
            <person name="Riley R."/>
            <person name="Barry K."/>
            <person name="Blanchette R.A."/>
            <person name="Henrissat B."/>
            <person name="Martinez A.T."/>
            <person name="Otillar R."/>
            <person name="Spatafora J.W."/>
            <person name="Yadav J.S."/>
            <person name="Aerts A."/>
            <person name="Benoit I."/>
            <person name="Boyd A."/>
            <person name="Carlson A."/>
            <person name="Copeland A."/>
            <person name="Coutinho P.M."/>
            <person name="de Vries R.P."/>
            <person name="Ferreira P."/>
            <person name="Findley K."/>
            <person name="Foster B."/>
            <person name="Gaskell J."/>
            <person name="Glotzer D."/>
            <person name="Gorecki P."/>
            <person name="Heitman J."/>
            <person name="Hesse C."/>
            <person name="Hori C."/>
            <person name="Igarashi K."/>
            <person name="Jurgens J.A."/>
            <person name="Kallen N."/>
            <person name="Kersten P."/>
            <person name="Kohler A."/>
            <person name="Kuees U."/>
            <person name="Kumar T.K.A."/>
            <person name="Kuo A."/>
            <person name="LaButti K."/>
            <person name="Larrondo L.F."/>
            <person name="Lindquist E."/>
            <person name="Ling A."/>
            <person name="Lombard V."/>
            <person name="Lucas S."/>
            <person name="Lundell T."/>
            <person name="Martin R."/>
            <person name="McLaughlin D.J."/>
            <person name="Morgenstern I."/>
            <person name="Morin E."/>
            <person name="Murat C."/>
            <person name="Nagy L.G."/>
            <person name="Nolan M."/>
            <person name="Ohm R.A."/>
            <person name="Patyshakuliyeva A."/>
            <person name="Rokas A."/>
            <person name="Ruiz-Duenas F.J."/>
            <person name="Sabat G."/>
            <person name="Salamov A."/>
            <person name="Samejima M."/>
            <person name="Schmutz J."/>
            <person name="Slot J.C."/>
            <person name="St John F."/>
            <person name="Stenlid J."/>
            <person name="Sun H."/>
            <person name="Sun S."/>
            <person name="Syed K."/>
            <person name="Tsang A."/>
            <person name="Wiebenga A."/>
            <person name="Young D."/>
            <person name="Pisabarro A."/>
            <person name="Eastwood D.C."/>
            <person name="Martin F."/>
            <person name="Cullen D."/>
            <person name="Grigoriev I.V."/>
            <person name="Hibbett D.S."/>
        </authorList>
    </citation>
    <scope>NUCLEOTIDE SEQUENCE [LARGE SCALE GENOMIC DNA]</scope>
    <source>
        <strain evidence="4 5">MD-104</strain>
    </source>
</reference>
<name>A0A2H3JRC8_WOLCO</name>
<accession>A0A2H3JRC8</accession>
<feature type="domain" description="DUF6534" evidence="3">
    <location>
        <begin position="180"/>
        <end position="285"/>
    </location>
</feature>
<dbReference type="PANTHER" id="PTHR40465">
    <property type="entry name" value="CHROMOSOME 1, WHOLE GENOME SHOTGUN SEQUENCE"/>
    <property type="match status" value="1"/>
</dbReference>
<keyword evidence="2" id="KW-1133">Transmembrane helix</keyword>
<dbReference type="EMBL" id="KB468157">
    <property type="protein sequence ID" value="PCH44055.1"/>
    <property type="molecule type" value="Genomic_DNA"/>
</dbReference>
<dbReference type="OrthoDB" id="2801343at2759"/>
<evidence type="ECO:0000256" key="1">
    <source>
        <dbReference type="SAM" id="MobiDB-lite"/>
    </source>
</evidence>
<sequence>MSDVISPQITEEIFDTYMGGMLIGVVVQSIFYGVASTLFWTYHRNWKRDSWFIRSVLTIAWALCTFCLAISLHALYFFTITDASSPRALSMSPWSSRILTTAMSLVIFIVRALFIERLRRLYIAQGDLNPKFSLGICLTILLSLADLAGGIAITVQLFSKPDESILHDMGALFETMFAVAVAADLLLTGMLCICLHYLRTGLRRTNSVINFLILYTINTGASQQLISLPPTLSEDAHTGLFPTLAALITLITFVASPHTLLFIPFYIQIANLYFISILASANHREAVRRQIQEPLALDYSAFDRCGAPNIVDSTSRASTPSFVNLNYSGPSPHSTETRAESAQDAEKTSRSSLVSSELDLSDAYSSGSEVILDSVIDIRRYSLYDI</sequence>
<feature type="transmembrane region" description="Helical" evidence="2">
    <location>
        <begin position="134"/>
        <end position="155"/>
    </location>
</feature>
<feature type="transmembrane region" description="Helical" evidence="2">
    <location>
        <begin position="20"/>
        <end position="40"/>
    </location>
</feature>
<proteinExistence type="predicted"/>
<dbReference type="Proteomes" id="UP000218811">
    <property type="component" value="Unassembled WGS sequence"/>
</dbReference>